<dbReference type="RefSeq" id="WP_015712218.1">
    <property type="nucleotide sequence ID" value="NC_015577.1"/>
</dbReference>
<dbReference type="Gene3D" id="3.30.420.10">
    <property type="entry name" value="Ribonuclease H-like superfamily/Ribonuclease H"/>
    <property type="match status" value="1"/>
</dbReference>
<dbReference type="InterPro" id="IPR036397">
    <property type="entry name" value="RNaseH_sf"/>
</dbReference>
<dbReference type="PANTHER" id="PTHR10948">
    <property type="entry name" value="TRANSPOSASE"/>
    <property type="match status" value="1"/>
</dbReference>
<dbReference type="AlphaFoldDB" id="F5Y8G9"/>
<keyword evidence="1" id="KW-0233">DNA recombination</keyword>
<dbReference type="NCBIfam" id="NF033563">
    <property type="entry name" value="transpos_IS30"/>
    <property type="match status" value="1"/>
</dbReference>
<gene>
    <name evidence="3" type="ordered locus">TREAZ_3351</name>
</gene>
<proteinExistence type="predicted"/>
<dbReference type="InterPro" id="IPR053392">
    <property type="entry name" value="Transposase_IS30-like"/>
</dbReference>
<dbReference type="PROSITE" id="PS50994">
    <property type="entry name" value="INTEGRASE"/>
    <property type="match status" value="1"/>
</dbReference>
<sequence>MFTRTFTHRSVVIKKFTPKSPEKYTQLTLAEREEISLGRNSNTPVCEIAAKLERSPSTIYRELKRGRPCKNNVQYRAHKAQMQSDERKKASHFRERIPNKEIKAYIVDKLRQGWSPELIAGRLAKDNRSLKTNYETIYQWIYEDRPDLFCYLVRHHKKRRDRGSAKGKRLPKVLYRTMISERPRYIDNRKEFGHWEADTAISRQSKAAIMATVERKTRFLLVRKIKSKSAPCMHEALVKCLGEYPLRNRMSITYDNGTENAFHLATNNCLNTKSYFCNPYHSWEKGSIENRIGILRRYFPKKTNWILITQAQIDKVVKEINSRPMKRLGFRTPYEAFVALRS</sequence>
<dbReference type="HOGENOM" id="CLU_035706_0_1_12"/>
<dbReference type="InterPro" id="IPR001584">
    <property type="entry name" value="Integrase_cat-core"/>
</dbReference>
<dbReference type="SUPFAM" id="SSF53098">
    <property type="entry name" value="Ribonuclease H-like"/>
    <property type="match status" value="1"/>
</dbReference>
<dbReference type="EMBL" id="CP001841">
    <property type="protein sequence ID" value="AEF81099.1"/>
    <property type="molecule type" value="Genomic_DNA"/>
</dbReference>
<dbReference type="GO" id="GO:0006310">
    <property type="term" value="P:DNA recombination"/>
    <property type="evidence" value="ECO:0007669"/>
    <property type="project" value="UniProtKB-KW"/>
</dbReference>
<dbReference type="GO" id="GO:0015074">
    <property type="term" value="P:DNA integration"/>
    <property type="evidence" value="ECO:0007669"/>
    <property type="project" value="InterPro"/>
</dbReference>
<accession>F5Y8G9</accession>
<protein>
    <submittedName>
        <fullName evidence="3">Transposase InsI for insertion sequence element IS30B/C/D</fullName>
    </submittedName>
</protein>
<dbReference type="OrthoDB" id="396854at2"/>
<dbReference type="GO" id="GO:0005829">
    <property type="term" value="C:cytosol"/>
    <property type="evidence" value="ECO:0007669"/>
    <property type="project" value="TreeGrafter"/>
</dbReference>
<dbReference type="Pfam" id="PF13936">
    <property type="entry name" value="HTH_38"/>
    <property type="match status" value="1"/>
</dbReference>
<dbReference type="PANTHER" id="PTHR10948:SF23">
    <property type="entry name" value="TRANSPOSASE INSI FOR INSERTION SEQUENCE ELEMENT IS30A-RELATED"/>
    <property type="match status" value="1"/>
</dbReference>
<reference evidence="4" key="1">
    <citation type="submission" date="2009-12" db="EMBL/GenBank/DDBJ databases">
        <title>Complete sequence of Treponema azotonutricium strain ZAS-9.</title>
        <authorList>
            <person name="Tetu S.G."/>
            <person name="Matson E."/>
            <person name="Ren Q."/>
            <person name="Seshadri R."/>
            <person name="Elbourne L."/>
            <person name="Hassan K.A."/>
            <person name="Durkin A."/>
            <person name="Radune D."/>
            <person name="Mohamoud Y."/>
            <person name="Shay R."/>
            <person name="Jin S."/>
            <person name="Zhang X."/>
            <person name="Lucey K."/>
            <person name="Ballor N.R."/>
            <person name="Ottesen E."/>
            <person name="Rosenthal R."/>
            <person name="Allen A."/>
            <person name="Leadbetter J.R."/>
            <person name="Paulsen I.T."/>
        </authorList>
    </citation>
    <scope>NUCLEOTIDE SEQUENCE [LARGE SCALE GENOMIC DNA]</scope>
    <source>
        <strain evidence="4">ATCC BAA-888 / DSM 13862 / ZAS-9</strain>
    </source>
</reference>
<evidence type="ECO:0000313" key="3">
    <source>
        <dbReference type="EMBL" id="AEF81099.1"/>
    </source>
</evidence>
<organism evidence="3 4">
    <name type="scientific">Leadbettera azotonutricia (strain ATCC BAA-888 / DSM 13862 / ZAS-9)</name>
    <name type="common">Treponema azotonutricium</name>
    <dbReference type="NCBI Taxonomy" id="545695"/>
    <lineage>
        <taxon>Bacteria</taxon>
        <taxon>Pseudomonadati</taxon>
        <taxon>Spirochaetota</taxon>
        <taxon>Spirochaetia</taxon>
        <taxon>Spirochaetales</taxon>
        <taxon>Breznakiellaceae</taxon>
        <taxon>Leadbettera</taxon>
    </lineage>
</organism>
<evidence type="ECO:0000256" key="1">
    <source>
        <dbReference type="ARBA" id="ARBA00023172"/>
    </source>
</evidence>
<dbReference type="InParanoid" id="F5Y8G9"/>
<dbReference type="GO" id="GO:0004803">
    <property type="term" value="F:transposase activity"/>
    <property type="evidence" value="ECO:0007669"/>
    <property type="project" value="TreeGrafter"/>
</dbReference>
<feature type="domain" description="Integrase catalytic" evidence="2">
    <location>
        <begin position="179"/>
        <end position="341"/>
    </location>
</feature>
<dbReference type="InterPro" id="IPR051917">
    <property type="entry name" value="Transposase-Integrase"/>
</dbReference>
<dbReference type="GO" id="GO:0032196">
    <property type="term" value="P:transposition"/>
    <property type="evidence" value="ECO:0007669"/>
    <property type="project" value="TreeGrafter"/>
</dbReference>
<dbReference type="eggNOG" id="COG2826">
    <property type="taxonomic scope" value="Bacteria"/>
</dbReference>
<dbReference type="InterPro" id="IPR012337">
    <property type="entry name" value="RNaseH-like_sf"/>
</dbReference>
<dbReference type="Proteomes" id="UP000009222">
    <property type="component" value="Chromosome"/>
</dbReference>
<evidence type="ECO:0000259" key="2">
    <source>
        <dbReference type="PROSITE" id="PS50994"/>
    </source>
</evidence>
<dbReference type="InterPro" id="IPR025246">
    <property type="entry name" value="IS30-like_HTH"/>
</dbReference>
<reference evidence="3 4" key="2">
    <citation type="journal article" date="2011" name="ISME J.">
        <title>RNA-seq reveals cooperative metabolic interactions between two termite-gut spirochete species in co-culture.</title>
        <authorList>
            <person name="Rosenthal A.Z."/>
            <person name="Matson E.G."/>
            <person name="Eldar A."/>
            <person name="Leadbetter J.R."/>
        </authorList>
    </citation>
    <scope>NUCLEOTIDE SEQUENCE [LARGE SCALE GENOMIC DNA]</scope>
    <source>
        <strain evidence="4">ATCC BAA-888 / DSM 13862 / ZAS-9</strain>
    </source>
</reference>
<evidence type="ECO:0000313" key="4">
    <source>
        <dbReference type="Proteomes" id="UP000009222"/>
    </source>
</evidence>
<dbReference type="KEGG" id="taz:TREAZ_3351"/>
<name>F5Y8G9_LEAAZ</name>
<keyword evidence="4" id="KW-1185">Reference proteome</keyword>
<dbReference type="GO" id="GO:0003676">
    <property type="term" value="F:nucleic acid binding"/>
    <property type="evidence" value="ECO:0007669"/>
    <property type="project" value="InterPro"/>
</dbReference>